<dbReference type="SUPFAM" id="SSF110004">
    <property type="entry name" value="Glycolipid transfer protein, GLTP"/>
    <property type="match status" value="1"/>
</dbReference>
<name>A0A6J0PNE6_ELAGV</name>
<dbReference type="Pfam" id="PF08718">
    <property type="entry name" value="GLTP"/>
    <property type="match status" value="1"/>
</dbReference>
<dbReference type="Gene3D" id="1.10.3520.10">
    <property type="entry name" value="Glycolipid transfer protein"/>
    <property type="match status" value="1"/>
</dbReference>
<dbReference type="InParanoid" id="A0A6J0PNE6"/>
<keyword evidence="2" id="KW-1185">Reference proteome</keyword>
<dbReference type="AlphaFoldDB" id="A0A6J0PNE6"/>
<dbReference type="GO" id="GO:0120013">
    <property type="term" value="F:lipid transfer activity"/>
    <property type="evidence" value="ECO:0007669"/>
    <property type="project" value="InterPro"/>
</dbReference>
<feature type="domain" description="Glycolipid transfer protein" evidence="1">
    <location>
        <begin position="4"/>
        <end position="42"/>
    </location>
</feature>
<dbReference type="OrthoDB" id="802207at2759"/>
<organism evidence="2 3">
    <name type="scientific">Elaeis guineensis var. tenera</name>
    <name type="common">Oil palm</name>
    <dbReference type="NCBI Taxonomy" id="51953"/>
    <lineage>
        <taxon>Eukaryota</taxon>
        <taxon>Viridiplantae</taxon>
        <taxon>Streptophyta</taxon>
        <taxon>Embryophyta</taxon>
        <taxon>Tracheophyta</taxon>
        <taxon>Spermatophyta</taxon>
        <taxon>Magnoliopsida</taxon>
        <taxon>Liliopsida</taxon>
        <taxon>Arecaceae</taxon>
        <taxon>Arecoideae</taxon>
        <taxon>Cocoseae</taxon>
        <taxon>Elaeidinae</taxon>
        <taxon>Elaeis</taxon>
    </lineage>
</organism>
<evidence type="ECO:0000313" key="3">
    <source>
        <dbReference type="RefSeq" id="XP_019708824.1"/>
    </source>
</evidence>
<evidence type="ECO:0000313" key="2">
    <source>
        <dbReference type="Proteomes" id="UP000504607"/>
    </source>
</evidence>
<sequence length="79" mass="8803">MIPAAAAYAMVFAAHHEQPIKNAVSEAMYDLPTRSQLLQMVNEEEESANVQLKKYVDASAIVTRYIDEQFTGKGLGTNW</sequence>
<accession>A0A6J0PNE6</accession>
<gene>
    <name evidence="3" type="primary">LOC109506347</name>
</gene>
<evidence type="ECO:0000259" key="1">
    <source>
        <dbReference type="Pfam" id="PF08718"/>
    </source>
</evidence>
<dbReference type="Proteomes" id="UP000504607">
    <property type="component" value="Chromosome 10"/>
</dbReference>
<proteinExistence type="predicted"/>
<dbReference type="InterPro" id="IPR036497">
    <property type="entry name" value="GLTP_sf"/>
</dbReference>
<dbReference type="GO" id="GO:0005737">
    <property type="term" value="C:cytoplasm"/>
    <property type="evidence" value="ECO:0007669"/>
    <property type="project" value="InterPro"/>
</dbReference>
<protein>
    <submittedName>
        <fullName evidence="3">Accelerated cell death 11-like</fullName>
    </submittedName>
</protein>
<dbReference type="InterPro" id="IPR014830">
    <property type="entry name" value="Glycolipid_transfer_prot_dom"/>
</dbReference>
<reference evidence="3" key="1">
    <citation type="submission" date="2025-08" db="UniProtKB">
        <authorList>
            <consortium name="RefSeq"/>
        </authorList>
    </citation>
    <scope>IDENTIFICATION</scope>
</reference>
<dbReference type="RefSeq" id="XP_019708824.1">
    <property type="nucleotide sequence ID" value="XM_019853265.1"/>
</dbReference>